<evidence type="ECO:0000256" key="1">
    <source>
        <dbReference type="ARBA" id="ARBA00022630"/>
    </source>
</evidence>
<keyword evidence="2" id="KW-0274">FAD</keyword>
<evidence type="ECO:0000256" key="4">
    <source>
        <dbReference type="ARBA" id="ARBA00023157"/>
    </source>
</evidence>
<dbReference type="EMBL" id="LHQS01000001">
    <property type="protein sequence ID" value="RXE57432.1"/>
    <property type="molecule type" value="Genomic_DNA"/>
</dbReference>
<dbReference type="Gene3D" id="3.50.50.60">
    <property type="entry name" value="FAD/NAD(P)-binding domain"/>
    <property type="match status" value="2"/>
</dbReference>
<dbReference type="PRINTS" id="PR00368">
    <property type="entry name" value="FADPNR"/>
</dbReference>
<dbReference type="InterPro" id="IPR008255">
    <property type="entry name" value="Pyr_nucl-diS_OxRdtase_2_AS"/>
</dbReference>
<gene>
    <name evidence="7" type="ORF">ABH15_01775</name>
</gene>
<name>A0A498H3C6_9EURY</name>
<dbReference type="PANTHER" id="PTHR48105">
    <property type="entry name" value="THIOREDOXIN REDUCTASE 1-RELATED-RELATED"/>
    <property type="match status" value="1"/>
</dbReference>
<dbReference type="InterPro" id="IPR023753">
    <property type="entry name" value="FAD/NAD-binding_dom"/>
</dbReference>
<dbReference type="SUPFAM" id="SSF51905">
    <property type="entry name" value="FAD/NAD(P)-binding domain"/>
    <property type="match status" value="1"/>
</dbReference>
<dbReference type="InterPro" id="IPR036188">
    <property type="entry name" value="FAD/NAD-bd_sf"/>
</dbReference>
<keyword evidence="8" id="KW-1185">Reference proteome</keyword>
<keyword evidence="4" id="KW-1015">Disulfide bond</keyword>
<evidence type="ECO:0000256" key="5">
    <source>
        <dbReference type="ARBA" id="ARBA00023284"/>
    </source>
</evidence>
<keyword evidence="3" id="KW-0560">Oxidoreductase</keyword>
<sequence length="312" mass="33709">MFGTEKAEEVYDTVIVGAGPAGLTAAVYCARKLLKTIVIAENIGGQATWSWSIENYMGYRMITGEELIKRFEEQVRGLHISLELDSVQEIAEEGDLFLIRTVSENVYRAKTVIIAAGKQPRTLGLPEESSLMGRGVSICATCDAPLYKDKAVAVVGGGNSALQAALELAGLAQSVALIVRSTIRADEVYRRQCEELGIPVYLHHEVTALSGDQSLTGITIRNRETGEETDLAVDGLFLEIGLVPNTEFLHGFVDLNENHEIIVDQNAHTSRDGVYAAGDVTCINAKQIIVAAGDGAKAALEAHEYILRHRGV</sequence>
<organism evidence="7 8">
    <name type="scientific">Methanoculleus taiwanensis</name>
    <dbReference type="NCBI Taxonomy" id="1550565"/>
    <lineage>
        <taxon>Archaea</taxon>
        <taxon>Methanobacteriati</taxon>
        <taxon>Methanobacteriota</taxon>
        <taxon>Stenosarchaea group</taxon>
        <taxon>Methanomicrobia</taxon>
        <taxon>Methanomicrobiales</taxon>
        <taxon>Methanomicrobiaceae</taxon>
        <taxon>Methanoculleus</taxon>
    </lineage>
</organism>
<evidence type="ECO:0000313" key="7">
    <source>
        <dbReference type="EMBL" id="RXE57432.1"/>
    </source>
</evidence>
<evidence type="ECO:0000256" key="3">
    <source>
        <dbReference type="ARBA" id="ARBA00023002"/>
    </source>
</evidence>
<dbReference type="PROSITE" id="PS00573">
    <property type="entry name" value="PYRIDINE_REDOX_2"/>
    <property type="match status" value="1"/>
</dbReference>
<dbReference type="Pfam" id="PF07992">
    <property type="entry name" value="Pyr_redox_2"/>
    <property type="match status" value="1"/>
</dbReference>
<dbReference type="InterPro" id="IPR050097">
    <property type="entry name" value="Ferredoxin-NADP_redctase_2"/>
</dbReference>
<dbReference type="PRINTS" id="PR00469">
    <property type="entry name" value="PNDRDTASEII"/>
</dbReference>
<protein>
    <submittedName>
        <fullName evidence="7">Glutaredoxin</fullName>
    </submittedName>
</protein>
<evidence type="ECO:0000313" key="8">
    <source>
        <dbReference type="Proteomes" id="UP000290932"/>
    </source>
</evidence>
<comment type="caution">
    <text evidence="7">The sequence shown here is derived from an EMBL/GenBank/DDBJ whole genome shotgun (WGS) entry which is preliminary data.</text>
</comment>
<keyword evidence="1" id="KW-0285">Flavoprotein</keyword>
<evidence type="ECO:0000259" key="6">
    <source>
        <dbReference type="Pfam" id="PF07992"/>
    </source>
</evidence>
<reference evidence="7 8" key="1">
    <citation type="journal article" date="2015" name="Int. J. Syst. Evol. Microbiol.">
        <title>Methanoculleus taiwanensis sp. nov., a methanogen isolated from deep marine sediment at the deformation front area near Taiwan.</title>
        <authorList>
            <person name="Weng C.Y."/>
            <person name="Chen S.C."/>
            <person name="Lai M.C."/>
            <person name="Wu S.Y."/>
            <person name="Lin S."/>
            <person name="Yang T.F."/>
            <person name="Chen P.C."/>
        </authorList>
    </citation>
    <scope>NUCLEOTIDE SEQUENCE [LARGE SCALE GENOMIC DNA]</scope>
    <source>
        <strain evidence="7 8">CYW4</strain>
    </source>
</reference>
<feature type="domain" description="FAD/NAD(P)-binding" evidence="6">
    <location>
        <begin position="11"/>
        <end position="292"/>
    </location>
</feature>
<dbReference type="GO" id="GO:0016668">
    <property type="term" value="F:oxidoreductase activity, acting on a sulfur group of donors, NAD(P) as acceptor"/>
    <property type="evidence" value="ECO:0007669"/>
    <property type="project" value="UniProtKB-ARBA"/>
</dbReference>
<dbReference type="Proteomes" id="UP000290932">
    <property type="component" value="Unassembled WGS sequence"/>
</dbReference>
<evidence type="ECO:0000256" key="2">
    <source>
        <dbReference type="ARBA" id="ARBA00022827"/>
    </source>
</evidence>
<dbReference type="AlphaFoldDB" id="A0A498H3C6"/>
<accession>A0A498H3C6</accession>
<proteinExistence type="predicted"/>
<keyword evidence="5" id="KW-0676">Redox-active center</keyword>